<organism evidence="4 5">
    <name type="scientific">Striga hermonthica</name>
    <name type="common">Purple witchweed</name>
    <name type="synonym">Buchnera hermonthica</name>
    <dbReference type="NCBI Taxonomy" id="68872"/>
    <lineage>
        <taxon>Eukaryota</taxon>
        <taxon>Viridiplantae</taxon>
        <taxon>Streptophyta</taxon>
        <taxon>Embryophyta</taxon>
        <taxon>Tracheophyta</taxon>
        <taxon>Spermatophyta</taxon>
        <taxon>Magnoliopsida</taxon>
        <taxon>eudicotyledons</taxon>
        <taxon>Gunneridae</taxon>
        <taxon>Pentapetalae</taxon>
        <taxon>asterids</taxon>
        <taxon>lamiids</taxon>
        <taxon>Lamiales</taxon>
        <taxon>Orobanchaceae</taxon>
        <taxon>Buchnereae</taxon>
        <taxon>Striga</taxon>
    </lineage>
</organism>
<dbReference type="AlphaFoldDB" id="A0A9N7MKD2"/>
<dbReference type="OrthoDB" id="1260895at2759"/>
<proteinExistence type="inferred from homology"/>
<name>A0A9N7MKD2_STRHE</name>
<dbReference type="EMBL" id="CACSLK010004199">
    <property type="protein sequence ID" value="CAA0809740.1"/>
    <property type="molecule type" value="Genomic_DNA"/>
</dbReference>
<dbReference type="GO" id="GO:0033897">
    <property type="term" value="F:ribonuclease T2 activity"/>
    <property type="evidence" value="ECO:0007669"/>
    <property type="project" value="InterPro"/>
</dbReference>
<gene>
    <name evidence="4" type="ORF">SHERM_11651</name>
</gene>
<dbReference type="Pfam" id="PF00445">
    <property type="entry name" value="Ribonuclease_T2"/>
    <property type="match status" value="1"/>
</dbReference>
<keyword evidence="5" id="KW-1185">Reference proteome</keyword>
<reference evidence="4" key="1">
    <citation type="submission" date="2019-12" db="EMBL/GenBank/DDBJ databases">
        <authorList>
            <person name="Scholes J."/>
        </authorList>
    </citation>
    <scope>NUCLEOTIDE SEQUENCE</scope>
</reference>
<dbReference type="SUPFAM" id="SSF55895">
    <property type="entry name" value="Ribonuclease Rh-like"/>
    <property type="match status" value="1"/>
</dbReference>
<dbReference type="Gene3D" id="3.90.730.10">
    <property type="entry name" value="Ribonuclease T2-like"/>
    <property type="match status" value="1"/>
</dbReference>
<accession>A0A9N7MKD2</accession>
<keyword evidence="2" id="KW-0255">Endonuclease</keyword>
<dbReference type="PANTHER" id="PTHR11240">
    <property type="entry name" value="RIBONUCLEASE T2"/>
    <property type="match status" value="1"/>
</dbReference>
<evidence type="ECO:0000313" key="5">
    <source>
        <dbReference type="Proteomes" id="UP001153555"/>
    </source>
</evidence>
<dbReference type="InterPro" id="IPR036430">
    <property type="entry name" value="RNase_T2-like_sf"/>
</dbReference>
<sequence length="229" mass="25659">MTCAAGGVITVVAKMVKGYAQNQLSQPVIFGNWRLALTWGPGFCRPPPGGSSPCSKPIQPRFSVHGLWAYDMTSRIIVRDEGIGKLALDMIIFKLLRRYLEREWPSLIGSHDNERFWTYEWHKHAQMLNLSPPKYFLKALQYKWTVDFLTNGGLEVFLGYPRTEVTSVLCQQIQGLVKAIPVVVCSKVHKGLLEIQLCFDHVSDTFTDCANNILQCVHSSCGSNVVIGS</sequence>
<dbReference type="PANTHER" id="PTHR11240:SF22">
    <property type="entry name" value="RIBONUCLEASE T2"/>
    <property type="match status" value="1"/>
</dbReference>
<comment type="caution">
    <text evidence="4">The sequence shown here is derived from an EMBL/GenBank/DDBJ whole genome shotgun (WGS) entry which is preliminary data.</text>
</comment>
<dbReference type="InterPro" id="IPR001568">
    <property type="entry name" value="RNase_T2-like"/>
</dbReference>
<dbReference type="Proteomes" id="UP001153555">
    <property type="component" value="Unassembled WGS sequence"/>
</dbReference>
<dbReference type="GO" id="GO:0003723">
    <property type="term" value="F:RNA binding"/>
    <property type="evidence" value="ECO:0007669"/>
    <property type="project" value="InterPro"/>
</dbReference>
<comment type="similarity">
    <text evidence="1 3">Belongs to the RNase T2 family.</text>
</comment>
<protein>
    <submittedName>
        <fullName evidence="4">Uncharacterized protein</fullName>
    </submittedName>
</protein>
<keyword evidence="2" id="KW-0378">Hydrolase</keyword>
<evidence type="ECO:0000313" key="4">
    <source>
        <dbReference type="EMBL" id="CAA0809740.1"/>
    </source>
</evidence>
<evidence type="ECO:0000256" key="2">
    <source>
        <dbReference type="ARBA" id="ARBA00022759"/>
    </source>
</evidence>
<keyword evidence="2" id="KW-0540">Nuclease</keyword>
<evidence type="ECO:0000256" key="3">
    <source>
        <dbReference type="RuleBase" id="RU004328"/>
    </source>
</evidence>
<evidence type="ECO:0000256" key="1">
    <source>
        <dbReference type="ARBA" id="ARBA00007469"/>
    </source>
</evidence>